<gene>
    <name evidence="1" type="ORF">OIU74_024807</name>
</gene>
<reference evidence="1" key="1">
    <citation type="submission" date="2022-11" db="EMBL/GenBank/DDBJ databases">
        <authorList>
            <person name="Hyden B.L."/>
            <person name="Feng K."/>
            <person name="Yates T."/>
            <person name="Jawdy S."/>
            <person name="Smart L.B."/>
            <person name="Muchero W."/>
        </authorList>
    </citation>
    <scope>NUCLEOTIDE SEQUENCE</scope>
    <source>
        <tissue evidence="1">Shoot tip</tissue>
    </source>
</reference>
<keyword evidence="2" id="KW-1185">Reference proteome</keyword>
<organism evidence="1 2">
    <name type="scientific">Salix koriyanagi</name>
    <dbReference type="NCBI Taxonomy" id="2511006"/>
    <lineage>
        <taxon>Eukaryota</taxon>
        <taxon>Viridiplantae</taxon>
        <taxon>Streptophyta</taxon>
        <taxon>Embryophyta</taxon>
        <taxon>Tracheophyta</taxon>
        <taxon>Spermatophyta</taxon>
        <taxon>Magnoliopsida</taxon>
        <taxon>eudicotyledons</taxon>
        <taxon>Gunneridae</taxon>
        <taxon>Pentapetalae</taxon>
        <taxon>rosids</taxon>
        <taxon>fabids</taxon>
        <taxon>Malpighiales</taxon>
        <taxon>Salicaceae</taxon>
        <taxon>Saliceae</taxon>
        <taxon>Salix</taxon>
    </lineage>
</organism>
<evidence type="ECO:0000313" key="2">
    <source>
        <dbReference type="Proteomes" id="UP001151752"/>
    </source>
</evidence>
<dbReference type="AlphaFoldDB" id="A0A9Q1A8X3"/>
<dbReference type="Proteomes" id="UP001151752">
    <property type="component" value="Chromosome 19"/>
</dbReference>
<evidence type="ECO:0000313" key="1">
    <source>
        <dbReference type="EMBL" id="KAJ6762191.1"/>
    </source>
</evidence>
<sequence length="76" mass="8413">MMDLWAVHVKNAAGSPLCLKNHSIREKSFSFGKFRVLDVRVLKNKVSSFGYHSLSVKAMAKKNSNDNSSSPRSGSK</sequence>
<name>A0A9Q1A8X3_9ROSI</name>
<accession>A0A9Q1A8X3</accession>
<dbReference type="EMBL" id="JAPFFM010000005">
    <property type="protein sequence ID" value="KAJ6762191.1"/>
    <property type="molecule type" value="Genomic_DNA"/>
</dbReference>
<reference evidence="1" key="2">
    <citation type="journal article" date="2023" name="Int. J. Mol. Sci.">
        <title>De Novo Assembly and Annotation of 11 Diverse Shrub Willow (Salix) Genomes Reveals Novel Gene Organization in Sex-Linked Regions.</title>
        <authorList>
            <person name="Hyden B."/>
            <person name="Feng K."/>
            <person name="Yates T.B."/>
            <person name="Jawdy S."/>
            <person name="Cereghino C."/>
            <person name="Smart L.B."/>
            <person name="Muchero W."/>
        </authorList>
    </citation>
    <scope>NUCLEOTIDE SEQUENCE</scope>
    <source>
        <tissue evidence="1">Shoot tip</tissue>
    </source>
</reference>
<comment type="caution">
    <text evidence="1">The sequence shown here is derived from an EMBL/GenBank/DDBJ whole genome shotgun (WGS) entry which is preliminary data.</text>
</comment>
<protein>
    <submittedName>
        <fullName evidence="1">Uncharacterized protein</fullName>
    </submittedName>
</protein>
<proteinExistence type="predicted"/>